<dbReference type="InterPro" id="IPR011992">
    <property type="entry name" value="EF-hand-dom_pair"/>
</dbReference>
<dbReference type="Gene3D" id="1.10.238.10">
    <property type="entry name" value="EF-hand"/>
    <property type="match status" value="1"/>
</dbReference>
<comment type="similarity">
    <text evidence="1">Belongs to the TPPP family.</text>
</comment>
<evidence type="ECO:0000313" key="3">
    <source>
        <dbReference type="Proteomes" id="UP000499080"/>
    </source>
</evidence>
<dbReference type="AlphaFoldDB" id="A0A4Y2PL73"/>
<evidence type="ECO:0000313" key="2">
    <source>
        <dbReference type="EMBL" id="GBN50947.1"/>
    </source>
</evidence>
<dbReference type="GO" id="GO:0015631">
    <property type="term" value="F:tubulin binding"/>
    <property type="evidence" value="ECO:0007669"/>
    <property type="project" value="InterPro"/>
</dbReference>
<accession>A0A4Y2PL73</accession>
<dbReference type="InterPro" id="IPR008907">
    <property type="entry name" value="TPP/p25"/>
</dbReference>
<dbReference type="Proteomes" id="UP000499080">
    <property type="component" value="Unassembled WGS sequence"/>
</dbReference>
<proteinExistence type="inferred from homology"/>
<dbReference type="SUPFAM" id="SSF47473">
    <property type="entry name" value="EF-hand"/>
    <property type="match status" value="1"/>
</dbReference>
<dbReference type="OrthoDB" id="6419479at2759"/>
<evidence type="ECO:0008006" key="4">
    <source>
        <dbReference type="Google" id="ProtNLM"/>
    </source>
</evidence>
<dbReference type="GO" id="GO:0046785">
    <property type="term" value="P:microtubule polymerization"/>
    <property type="evidence" value="ECO:0007669"/>
    <property type="project" value="InterPro"/>
</dbReference>
<name>A0A4Y2PL73_ARAVE</name>
<dbReference type="EMBL" id="BGPR01011363">
    <property type="protein sequence ID" value="GBN50947.1"/>
    <property type="molecule type" value="Genomic_DNA"/>
</dbReference>
<reference evidence="2 3" key="1">
    <citation type="journal article" date="2019" name="Sci. Rep.">
        <title>Orb-weaving spider Araneus ventricosus genome elucidates the spidroin gene catalogue.</title>
        <authorList>
            <person name="Kono N."/>
            <person name="Nakamura H."/>
            <person name="Ohtoshi R."/>
            <person name="Moran D.A.P."/>
            <person name="Shinohara A."/>
            <person name="Yoshida Y."/>
            <person name="Fujiwara M."/>
            <person name="Mori M."/>
            <person name="Tomita M."/>
            <person name="Arakawa K."/>
        </authorList>
    </citation>
    <scope>NUCLEOTIDE SEQUENCE [LARGE SCALE GENOMIC DNA]</scope>
</reference>
<organism evidence="2 3">
    <name type="scientific">Araneus ventricosus</name>
    <name type="common">Orbweaver spider</name>
    <name type="synonym">Epeira ventricosa</name>
    <dbReference type="NCBI Taxonomy" id="182803"/>
    <lineage>
        <taxon>Eukaryota</taxon>
        <taxon>Metazoa</taxon>
        <taxon>Ecdysozoa</taxon>
        <taxon>Arthropoda</taxon>
        <taxon>Chelicerata</taxon>
        <taxon>Arachnida</taxon>
        <taxon>Araneae</taxon>
        <taxon>Araneomorphae</taxon>
        <taxon>Entelegynae</taxon>
        <taxon>Araneoidea</taxon>
        <taxon>Araneidae</taxon>
        <taxon>Araneus</taxon>
    </lineage>
</organism>
<keyword evidence="3" id="KW-1185">Reference proteome</keyword>
<dbReference type="Pfam" id="PF05517">
    <property type="entry name" value="p25-alpha"/>
    <property type="match status" value="1"/>
</dbReference>
<evidence type="ECO:0000256" key="1">
    <source>
        <dbReference type="ARBA" id="ARBA00010994"/>
    </source>
</evidence>
<comment type="caution">
    <text evidence="2">The sequence shown here is derived from an EMBL/GenBank/DDBJ whole genome shotgun (WGS) entry which is preliminary data.</text>
</comment>
<sequence length="113" mass="12080">MAEKGMQAVFETFAKDGKISLDCIKKWFKEAAVIGKDTGITEADVDAAVAKSSKDKKSLDFAGIKECVNALAKEKKVEPKELMEKLAVVGPMKSVMAGAAEAGAKPCKDEKEK</sequence>
<protein>
    <recommendedName>
        <fullName evidence="4">EF-hand domain-containing protein</fullName>
    </recommendedName>
</protein>
<gene>
    <name evidence="2" type="ORF">AVEN_155691_1</name>
</gene>